<dbReference type="EMBL" id="UYRR01001041">
    <property type="protein sequence ID" value="VDK18426.1"/>
    <property type="molecule type" value="Genomic_DNA"/>
</dbReference>
<protein>
    <submittedName>
        <fullName evidence="1 3">Uncharacterized protein</fullName>
    </submittedName>
</protein>
<sequence length="104" mass="11438">MTSPSPSPSAEPESKRREVLVKLIESKGDDEHDGIRLQQRTTTACVIDHETVEDENCASSAGIETTGAEEDSMQAAAIRPTNHRSGPHRYFVGYILILILVVEF</sequence>
<name>A0A0M3J130_ANISI</name>
<dbReference type="Proteomes" id="UP000267096">
    <property type="component" value="Unassembled WGS sequence"/>
</dbReference>
<dbReference type="WBParaSite" id="ASIM_0000122501-mRNA-1">
    <property type="protein sequence ID" value="ASIM_0000122501-mRNA-1"/>
    <property type="gene ID" value="ASIM_0000122501"/>
</dbReference>
<evidence type="ECO:0000313" key="1">
    <source>
        <dbReference type="EMBL" id="VDK18426.1"/>
    </source>
</evidence>
<reference evidence="1 2" key="2">
    <citation type="submission" date="2018-11" db="EMBL/GenBank/DDBJ databases">
        <authorList>
            <consortium name="Pathogen Informatics"/>
        </authorList>
    </citation>
    <scope>NUCLEOTIDE SEQUENCE [LARGE SCALE GENOMIC DNA]</scope>
</reference>
<gene>
    <name evidence="1" type="ORF">ASIM_LOCUS1113</name>
</gene>
<evidence type="ECO:0000313" key="3">
    <source>
        <dbReference type="WBParaSite" id="ASIM_0000122501-mRNA-1"/>
    </source>
</evidence>
<dbReference type="AlphaFoldDB" id="A0A0M3J130"/>
<organism evidence="3">
    <name type="scientific">Anisakis simplex</name>
    <name type="common">Herring worm</name>
    <dbReference type="NCBI Taxonomy" id="6269"/>
    <lineage>
        <taxon>Eukaryota</taxon>
        <taxon>Metazoa</taxon>
        <taxon>Ecdysozoa</taxon>
        <taxon>Nematoda</taxon>
        <taxon>Chromadorea</taxon>
        <taxon>Rhabditida</taxon>
        <taxon>Spirurina</taxon>
        <taxon>Ascaridomorpha</taxon>
        <taxon>Ascaridoidea</taxon>
        <taxon>Anisakidae</taxon>
        <taxon>Anisakis</taxon>
        <taxon>Anisakis simplex complex</taxon>
    </lineage>
</organism>
<accession>A0A0M3J130</accession>
<keyword evidence="2" id="KW-1185">Reference proteome</keyword>
<reference evidence="3" key="1">
    <citation type="submission" date="2017-02" db="UniProtKB">
        <authorList>
            <consortium name="WormBaseParasite"/>
        </authorList>
    </citation>
    <scope>IDENTIFICATION</scope>
</reference>
<evidence type="ECO:0000313" key="2">
    <source>
        <dbReference type="Proteomes" id="UP000267096"/>
    </source>
</evidence>
<proteinExistence type="predicted"/>